<evidence type="ECO:0000256" key="3">
    <source>
        <dbReference type="SAM" id="MobiDB-lite"/>
    </source>
</evidence>
<accession>A0AA35QV57</accession>
<dbReference type="GO" id="GO:0003723">
    <property type="term" value="F:RNA binding"/>
    <property type="evidence" value="ECO:0007669"/>
    <property type="project" value="UniProtKB-KW"/>
</dbReference>
<dbReference type="NCBIfam" id="NF003843">
    <property type="entry name" value="PRK05422.1"/>
    <property type="match status" value="1"/>
</dbReference>
<dbReference type="EMBL" id="CASHTH010000133">
    <property type="protein sequence ID" value="CAI7991982.1"/>
    <property type="molecule type" value="Genomic_DNA"/>
</dbReference>
<dbReference type="Proteomes" id="UP001174909">
    <property type="component" value="Unassembled WGS sequence"/>
</dbReference>
<dbReference type="Pfam" id="PF01668">
    <property type="entry name" value="SmpB"/>
    <property type="match status" value="1"/>
</dbReference>
<organism evidence="4 5">
    <name type="scientific">Geodia barretti</name>
    <name type="common">Barrett's horny sponge</name>
    <dbReference type="NCBI Taxonomy" id="519541"/>
    <lineage>
        <taxon>Eukaryota</taxon>
        <taxon>Metazoa</taxon>
        <taxon>Porifera</taxon>
        <taxon>Demospongiae</taxon>
        <taxon>Heteroscleromorpha</taxon>
        <taxon>Tetractinellida</taxon>
        <taxon>Astrophorina</taxon>
        <taxon>Geodiidae</taxon>
        <taxon>Geodia</taxon>
    </lineage>
</organism>
<reference evidence="4" key="1">
    <citation type="submission" date="2023-03" db="EMBL/GenBank/DDBJ databases">
        <authorList>
            <person name="Steffen K."/>
            <person name="Cardenas P."/>
        </authorList>
    </citation>
    <scope>NUCLEOTIDE SEQUENCE</scope>
</reference>
<evidence type="ECO:0000256" key="2">
    <source>
        <dbReference type="ARBA" id="ARBA00022884"/>
    </source>
</evidence>
<dbReference type="AlphaFoldDB" id="A0AA35QV57"/>
<protein>
    <submittedName>
        <fullName evidence="4">SsrA-binding protein</fullName>
    </submittedName>
</protein>
<dbReference type="InterPro" id="IPR000037">
    <property type="entry name" value="SsrA-bd_prot"/>
</dbReference>
<evidence type="ECO:0000256" key="1">
    <source>
        <dbReference type="ARBA" id="ARBA00022490"/>
    </source>
</evidence>
<keyword evidence="5" id="KW-1185">Reference proteome</keyword>
<dbReference type="PROSITE" id="PS01317">
    <property type="entry name" value="SSRP"/>
    <property type="match status" value="1"/>
</dbReference>
<gene>
    <name evidence="4" type="ORF">GBAR_LOCUS874</name>
</gene>
<evidence type="ECO:0000313" key="4">
    <source>
        <dbReference type="EMBL" id="CAI7991982.1"/>
    </source>
</evidence>
<keyword evidence="1" id="KW-0963">Cytoplasm</keyword>
<dbReference type="GO" id="GO:0070930">
    <property type="term" value="P:trans-translation-dependent protein tagging"/>
    <property type="evidence" value="ECO:0007669"/>
    <property type="project" value="TreeGrafter"/>
</dbReference>
<evidence type="ECO:0000313" key="5">
    <source>
        <dbReference type="Proteomes" id="UP001174909"/>
    </source>
</evidence>
<dbReference type="Gene3D" id="2.40.280.10">
    <property type="match status" value="1"/>
</dbReference>
<feature type="region of interest" description="Disordered" evidence="3">
    <location>
        <begin position="1"/>
        <end position="20"/>
    </location>
</feature>
<proteinExistence type="inferred from homology"/>
<dbReference type="InterPro" id="IPR023620">
    <property type="entry name" value="SmpB"/>
</dbReference>
<dbReference type="SUPFAM" id="SSF74982">
    <property type="entry name" value="Small protein B (SmpB)"/>
    <property type="match status" value="1"/>
</dbReference>
<dbReference type="NCBIfam" id="TIGR00086">
    <property type="entry name" value="smpB"/>
    <property type="match status" value="1"/>
</dbReference>
<dbReference type="GO" id="GO:0005829">
    <property type="term" value="C:cytosol"/>
    <property type="evidence" value="ECO:0007669"/>
    <property type="project" value="TreeGrafter"/>
</dbReference>
<keyword evidence="2" id="KW-0694">RNA-binding</keyword>
<comment type="caution">
    <text evidence="4">The sequence shown here is derived from an EMBL/GenBank/DDBJ whole genome shotgun (WGS) entry which is preliminary data.</text>
</comment>
<name>A0AA35QV57_GEOBA</name>
<dbReference type="PANTHER" id="PTHR30308:SF2">
    <property type="entry name" value="SSRA-BINDING PROTEIN"/>
    <property type="match status" value="1"/>
</dbReference>
<dbReference type="InterPro" id="IPR020081">
    <property type="entry name" value="SsrA-bd_prot_CS"/>
</dbReference>
<dbReference type="PANTHER" id="PTHR30308">
    <property type="entry name" value="TMRNA-BINDING COMPONENT OF TRANS-TRANSLATION TAGGING COMPLEX"/>
    <property type="match status" value="1"/>
</dbReference>
<sequence length="159" mass="18401">MSTKTKGNTKEKQSGTVVNNRRARRNYDVLDTVEAGLVLTGTEIKAIREGRVNLSDAYGKPEGGELWLVNMHIAQYSAGSRNNHEPTRPRKLLLHKDEIIRLSRQVSERGLTLVPMRLYIRRHRAKVELGVARGRKLYDKRRAMIEREREREAMQAVRR</sequence>
<dbReference type="HAMAP" id="MF_00023">
    <property type="entry name" value="SmpB"/>
    <property type="match status" value="1"/>
</dbReference>
<dbReference type="CDD" id="cd09294">
    <property type="entry name" value="SmpB"/>
    <property type="match status" value="1"/>
</dbReference>